<sequence>MARPTFILYCDESTKSGKHYSDFYGGALVNASDLNDVELVLQNKRDELNLLGELKWTKITDQYSNKYISFINLFFDQIESGRIKIRIMFTHNVHRARNLSDYHEENRYFLLYYQFIKHAFGFQYADDFYGDRLKLITLLDELPENKENCDAFRGYVNSLERFPPFRKRGWSISESDIADVDSKQHVILQGLDIILGAIQFRLNDRHKIKPEGSRVRGKRTIAKERVYKEINRRIRIIYPNFNIGISTGHQNGSVDRWSHQYRHWCFLPADREYVSQFVKKK</sequence>
<keyword evidence="2" id="KW-1185">Reference proteome</keyword>
<dbReference type="Pfam" id="PF12686">
    <property type="entry name" value="DUF3800"/>
    <property type="match status" value="1"/>
</dbReference>
<name>A0A2T5VIB5_9HYPH</name>
<accession>A0A2T5VIB5</accession>
<dbReference type="InterPro" id="IPR024524">
    <property type="entry name" value="DUF3800"/>
</dbReference>
<dbReference type="OrthoDB" id="248333at2"/>
<dbReference type="Proteomes" id="UP000244081">
    <property type="component" value="Unassembled WGS sequence"/>
</dbReference>
<reference evidence="1 2" key="1">
    <citation type="submission" date="2018-04" db="EMBL/GenBank/DDBJ databases">
        <title>Genomic Encyclopedia of Archaeal and Bacterial Type Strains, Phase II (KMG-II): from individual species to whole genera.</title>
        <authorList>
            <person name="Goeker M."/>
        </authorList>
    </citation>
    <scope>NUCLEOTIDE SEQUENCE [LARGE SCALE GENOMIC DNA]</scope>
    <source>
        <strain evidence="1 2">DSM 23382</strain>
    </source>
</reference>
<gene>
    <name evidence="1" type="ORF">C8N35_1011556</name>
</gene>
<evidence type="ECO:0000313" key="2">
    <source>
        <dbReference type="Proteomes" id="UP000244081"/>
    </source>
</evidence>
<comment type="caution">
    <text evidence="1">The sequence shown here is derived from an EMBL/GenBank/DDBJ whole genome shotgun (WGS) entry which is preliminary data.</text>
</comment>
<dbReference type="AlphaFoldDB" id="A0A2T5VIB5"/>
<proteinExistence type="predicted"/>
<organism evidence="1 2">
    <name type="scientific">Breoghania corrubedonensis</name>
    <dbReference type="NCBI Taxonomy" id="665038"/>
    <lineage>
        <taxon>Bacteria</taxon>
        <taxon>Pseudomonadati</taxon>
        <taxon>Pseudomonadota</taxon>
        <taxon>Alphaproteobacteria</taxon>
        <taxon>Hyphomicrobiales</taxon>
        <taxon>Stappiaceae</taxon>
        <taxon>Breoghania</taxon>
    </lineage>
</organism>
<dbReference type="RefSeq" id="WP_107989164.1">
    <property type="nucleotide sequence ID" value="NZ_QAYG01000001.1"/>
</dbReference>
<dbReference type="EMBL" id="QAYG01000001">
    <property type="protein sequence ID" value="PTW63502.1"/>
    <property type="molecule type" value="Genomic_DNA"/>
</dbReference>
<evidence type="ECO:0000313" key="1">
    <source>
        <dbReference type="EMBL" id="PTW63502.1"/>
    </source>
</evidence>
<protein>
    <submittedName>
        <fullName evidence="1">Uncharacterized protein DUF3800</fullName>
    </submittedName>
</protein>